<dbReference type="InterPro" id="IPR008915">
    <property type="entry name" value="Peptidase_M50"/>
</dbReference>
<keyword evidence="9 11" id="KW-0482">Metalloprotease</keyword>
<dbReference type="Proteomes" id="UP000015455">
    <property type="component" value="Unassembled WGS sequence"/>
</dbReference>
<evidence type="ECO:0000256" key="9">
    <source>
        <dbReference type="ARBA" id="ARBA00023049"/>
    </source>
</evidence>
<dbReference type="Gene3D" id="2.30.42.10">
    <property type="match status" value="2"/>
</dbReference>
<sequence>MNLLNYLIPFVLALGLLILVHELGHYLVARWCGVKVLRFSLGFGKPLLVRKAGRDQTEWALAAFPLGGYVKMLDEREAPVAPAELHRAFNRQSVYRRFAIVAAGPIANFLLAIVLYWGLFVVGSDELRPRLALSDTPAIAQAAGVRDGDLVLAVDGEVVRSWQDLRWVLLRNALDEREVVLQVRTLEEVEAFRRLDLAGLPIEDASQDLIVRIGLKPWRPEIPAVIGRVADDSAAARAGLRSGDEVLSIEGVGVAGWSDLVARVRDAAGRSLRFELLRAGERLSVDVTPDTVSDQGERFGRIGVGVAEPVQGTLSMFAEVRYGVGEGLVKAVRQTWETSVLSLQMIGRMLTGEVSWKNISGPVTIADYAGQTAQLGLSHYLKFVALISISLGVLNLLPIPVLDGGHLLYYTVEIIKGGPIPERIMEIGQQIGLTLLIMLMAFAFYNDINRLISG</sequence>
<dbReference type="OrthoDB" id="9782003at2"/>
<keyword evidence="5 11" id="KW-0812">Transmembrane</keyword>
<evidence type="ECO:0000256" key="3">
    <source>
        <dbReference type="ARBA" id="ARBA00007931"/>
    </source>
</evidence>
<keyword evidence="11" id="KW-0479">Metal-binding</keyword>
<dbReference type="InterPro" id="IPR001478">
    <property type="entry name" value="PDZ"/>
</dbReference>
<comment type="cofactor">
    <cofactor evidence="1 11">
        <name>Zn(2+)</name>
        <dbReference type="ChEBI" id="CHEBI:29105"/>
    </cofactor>
</comment>
<dbReference type="EC" id="3.4.24.-" evidence="11"/>
<dbReference type="AlphaFoldDB" id="T0ATA0"/>
<feature type="transmembrane region" description="Helical" evidence="11">
    <location>
        <begin position="98"/>
        <end position="119"/>
    </location>
</feature>
<keyword evidence="10 11" id="KW-0472">Membrane</keyword>
<evidence type="ECO:0000256" key="2">
    <source>
        <dbReference type="ARBA" id="ARBA00004141"/>
    </source>
</evidence>
<evidence type="ECO:0000256" key="11">
    <source>
        <dbReference type="RuleBase" id="RU362031"/>
    </source>
</evidence>
<feature type="domain" description="PDZ" evidence="12">
    <location>
        <begin position="207"/>
        <end position="280"/>
    </location>
</feature>
<dbReference type="CDD" id="cd23081">
    <property type="entry name" value="cpPDZ_EcRseP-like"/>
    <property type="match status" value="1"/>
</dbReference>
<dbReference type="PATRIC" id="fig|1348657.5.peg.3627"/>
<dbReference type="PANTHER" id="PTHR42837">
    <property type="entry name" value="REGULATOR OF SIGMA-E PROTEASE RSEP"/>
    <property type="match status" value="1"/>
</dbReference>
<dbReference type="Pfam" id="PF02163">
    <property type="entry name" value="Peptidase_M50"/>
    <property type="match status" value="1"/>
</dbReference>
<protein>
    <recommendedName>
        <fullName evidence="11">Zinc metalloprotease</fullName>
        <ecNumber evidence="11">3.4.24.-</ecNumber>
    </recommendedName>
</protein>
<evidence type="ECO:0000313" key="14">
    <source>
        <dbReference type="Proteomes" id="UP000015455"/>
    </source>
</evidence>
<dbReference type="GO" id="GO:0006508">
    <property type="term" value="P:proteolysis"/>
    <property type="evidence" value="ECO:0007669"/>
    <property type="project" value="UniProtKB-KW"/>
</dbReference>
<dbReference type="InterPro" id="IPR041489">
    <property type="entry name" value="PDZ_6"/>
</dbReference>
<gene>
    <name evidence="13" type="ORF">M622_07985</name>
</gene>
<evidence type="ECO:0000256" key="6">
    <source>
        <dbReference type="ARBA" id="ARBA00022801"/>
    </source>
</evidence>
<evidence type="ECO:0000313" key="13">
    <source>
        <dbReference type="EMBL" id="EPZ13903.1"/>
    </source>
</evidence>
<reference evidence="13 14" key="1">
    <citation type="submission" date="2013-06" db="EMBL/GenBank/DDBJ databases">
        <title>Draft genome sequence of Thauera terpenica.</title>
        <authorList>
            <person name="Liu B."/>
            <person name="Frostegard A.H."/>
            <person name="Shapleigh J.P."/>
        </authorList>
    </citation>
    <scope>NUCLEOTIDE SEQUENCE [LARGE SCALE GENOMIC DNA]</scope>
    <source>
        <strain evidence="13 14">58Eu</strain>
    </source>
</reference>
<dbReference type="NCBIfam" id="TIGR00054">
    <property type="entry name" value="RIP metalloprotease RseP"/>
    <property type="match status" value="1"/>
</dbReference>
<dbReference type="GO" id="GO:0046872">
    <property type="term" value="F:metal ion binding"/>
    <property type="evidence" value="ECO:0007669"/>
    <property type="project" value="UniProtKB-KW"/>
</dbReference>
<dbReference type="InterPro" id="IPR036034">
    <property type="entry name" value="PDZ_sf"/>
</dbReference>
<evidence type="ECO:0000256" key="1">
    <source>
        <dbReference type="ARBA" id="ARBA00001947"/>
    </source>
</evidence>
<comment type="subcellular location">
    <subcellularLocation>
        <location evidence="2">Membrane</location>
        <topology evidence="2">Multi-pass membrane protein</topology>
    </subcellularLocation>
</comment>
<dbReference type="GO" id="GO:0004222">
    <property type="term" value="F:metalloendopeptidase activity"/>
    <property type="evidence" value="ECO:0007669"/>
    <property type="project" value="InterPro"/>
</dbReference>
<dbReference type="Pfam" id="PF17820">
    <property type="entry name" value="PDZ_6"/>
    <property type="match status" value="1"/>
</dbReference>
<dbReference type="CDD" id="cd06163">
    <property type="entry name" value="S2P-M50_PDZ_RseP-like"/>
    <property type="match status" value="2"/>
</dbReference>
<dbReference type="EMBL" id="ATJV01000114">
    <property type="protein sequence ID" value="EPZ13903.1"/>
    <property type="molecule type" value="Genomic_DNA"/>
</dbReference>
<evidence type="ECO:0000256" key="4">
    <source>
        <dbReference type="ARBA" id="ARBA00022670"/>
    </source>
</evidence>
<accession>T0ATA0</accession>
<keyword evidence="7 11" id="KW-0862">Zinc</keyword>
<keyword evidence="4" id="KW-0645">Protease</keyword>
<name>T0ATA0_9RHOO</name>
<dbReference type="PANTHER" id="PTHR42837:SF2">
    <property type="entry name" value="MEMBRANE METALLOPROTEASE ARASP2, CHLOROPLASTIC-RELATED"/>
    <property type="match status" value="1"/>
</dbReference>
<feature type="transmembrane region" description="Helical" evidence="11">
    <location>
        <begin position="427"/>
        <end position="445"/>
    </location>
</feature>
<evidence type="ECO:0000256" key="8">
    <source>
        <dbReference type="ARBA" id="ARBA00022989"/>
    </source>
</evidence>
<dbReference type="GO" id="GO:0016020">
    <property type="term" value="C:membrane"/>
    <property type="evidence" value="ECO:0007669"/>
    <property type="project" value="UniProtKB-SubCell"/>
</dbReference>
<dbReference type="InterPro" id="IPR004387">
    <property type="entry name" value="Pept_M50_Zn"/>
</dbReference>
<comment type="caution">
    <text evidence="13">The sequence shown here is derived from an EMBL/GenBank/DDBJ whole genome shotgun (WGS) entry which is preliminary data.</text>
</comment>
<evidence type="ECO:0000256" key="5">
    <source>
        <dbReference type="ARBA" id="ARBA00022692"/>
    </source>
</evidence>
<proteinExistence type="inferred from homology"/>
<evidence type="ECO:0000256" key="7">
    <source>
        <dbReference type="ARBA" id="ARBA00022833"/>
    </source>
</evidence>
<organism evidence="13 14">
    <name type="scientific">Thauera terpenica 58Eu</name>
    <dbReference type="NCBI Taxonomy" id="1348657"/>
    <lineage>
        <taxon>Bacteria</taxon>
        <taxon>Pseudomonadati</taxon>
        <taxon>Pseudomonadota</taxon>
        <taxon>Betaproteobacteria</taxon>
        <taxon>Rhodocyclales</taxon>
        <taxon>Zoogloeaceae</taxon>
        <taxon>Thauera</taxon>
    </lineage>
</organism>
<feature type="transmembrane region" description="Helical" evidence="11">
    <location>
        <begin position="6"/>
        <end position="28"/>
    </location>
</feature>
<dbReference type="RefSeq" id="WP_021251009.1">
    <property type="nucleotide sequence ID" value="NZ_ATJV01000114.1"/>
</dbReference>
<evidence type="ECO:0000256" key="10">
    <source>
        <dbReference type="ARBA" id="ARBA00023136"/>
    </source>
</evidence>
<keyword evidence="8 11" id="KW-1133">Transmembrane helix</keyword>
<dbReference type="STRING" id="1348657.M622_07985"/>
<dbReference type="eggNOG" id="COG0750">
    <property type="taxonomic scope" value="Bacteria"/>
</dbReference>
<comment type="similarity">
    <text evidence="3 11">Belongs to the peptidase M50B family.</text>
</comment>
<feature type="domain" description="PDZ" evidence="12">
    <location>
        <begin position="115"/>
        <end position="187"/>
    </location>
</feature>
<keyword evidence="14" id="KW-1185">Reference proteome</keyword>
<dbReference type="SUPFAM" id="SSF50156">
    <property type="entry name" value="PDZ domain-like"/>
    <property type="match status" value="2"/>
</dbReference>
<dbReference type="SMART" id="SM00228">
    <property type="entry name" value="PDZ"/>
    <property type="match status" value="2"/>
</dbReference>
<keyword evidence="6 11" id="KW-0378">Hydrolase</keyword>
<evidence type="ECO:0000259" key="12">
    <source>
        <dbReference type="SMART" id="SM00228"/>
    </source>
</evidence>